<dbReference type="Pfam" id="PF13568">
    <property type="entry name" value="OMP_b-brl_2"/>
    <property type="match status" value="1"/>
</dbReference>
<proteinExistence type="predicted"/>
<evidence type="ECO:0000259" key="2">
    <source>
        <dbReference type="Pfam" id="PF13568"/>
    </source>
</evidence>
<keyword evidence="1" id="KW-1133">Transmembrane helix</keyword>
<evidence type="ECO:0000256" key="1">
    <source>
        <dbReference type="SAM" id="Phobius"/>
    </source>
</evidence>
<dbReference type="InterPro" id="IPR025665">
    <property type="entry name" value="Beta-barrel_OMP_2"/>
</dbReference>
<dbReference type="Proteomes" id="UP000199021">
    <property type="component" value="Unassembled WGS sequence"/>
</dbReference>
<organism evidence="3 4">
    <name type="scientific">Neolewinella agarilytica</name>
    <dbReference type="NCBI Taxonomy" id="478744"/>
    <lineage>
        <taxon>Bacteria</taxon>
        <taxon>Pseudomonadati</taxon>
        <taxon>Bacteroidota</taxon>
        <taxon>Saprospiria</taxon>
        <taxon>Saprospirales</taxon>
        <taxon>Lewinellaceae</taxon>
        <taxon>Neolewinella</taxon>
    </lineage>
</organism>
<dbReference type="EMBL" id="FOFB01000014">
    <property type="protein sequence ID" value="SEQ70916.1"/>
    <property type="molecule type" value="Genomic_DNA"/>
</dbReference>
<keyword evidence="1" id="KW-0812">Transmembrane</keyword>
<keyword evidence="4" id="KW-1185">Reference proteome</keyword>
<dbReference type="InParanoid" id="A0A1H9I8P3"/>
<dbReference type="AlphaFoldDB" id="A0A1H9I8P3"/>
<evidence type="ECO:0000313" key="4">
    <source>
        <dbReference type="Proteomes" id="UP000199021"/>
    </source>
</evidence>
<dbReference type="OrthoDB" id="978236at2"/>
<feature type="transmembrane region" description="Helical" evidence="1">
    <location>
        <begin position="18"/>
        <end position="40"/>
    </location>
</feature>
<sequence length="250" mass="27281">MNFSCSPVHIINNTLNTLIMRFISITLVCFFTLIISSLAAQTTVGMRVLSGTSSLTSAQDVLPSNLGTHSRVAGSTFGLVVERDLTYHVSLRSGVQQTQRGTTLQQGTIPKLLGASLPLNYEARIRMSYVEVPLALKFSVPIAQQQVELFGWGGATAGYALAGSVRSRSTTSMNFQLATSKLDMVNYAFPRFHLGYTGGLGFGLNLGETLQFRLEAEYNRSAKKKAMLTPESGEHEYQILHFGAGMVFRL</sequence>
<gene>
    <name evidence="3" type="ORF">SAMN05444359_11487</name>
</gene>
<reference evidence="4" key="1">
    <citation type="submission" date="2016-10" db="EMBL/GenBank/DDBJ databases">
        <authorList>
            <person name="Varghese N."/>
            <person name="Submissions S."/>
        </authorList>
    </citation>
    <scope>NUCLEOTIDE SEQUENCE [LARGE SCALE GENOMIC DNA]</scope>
    <source>
        <strain evidence="4">DSM 24740</strain>
    </source>
</reference>
<name>A0A1H9I8P3_9BACT</name>
<keyword evidence="1" id="KW-0472">Membrane</keyword>
<feature type="domain" description="Outer membrane protein beta-barrel" evidence="2">
    <location>
        <begin position="71"/>
        <end position="220"/>
    </location>
</feature>
<protein>
    <submittedName>
        <fullName evidence="3">Outer membrane protein beta-barrel domain-containing protein</fullName>
    </submittedName>
</protein>
<evidence type="ECO:0000313" key="3">
    <source>
        <dbReference type="EMBL" id="SEQ70916.1"/>
    </source>
</evidence>
<accession>A0A1H9I8P3</accession>